<organism evidence="1">
    <name type="scientific">Tanacetum cinerariifolium</name>
    <name type="common">Dalmatian daisy</name>
    <name type="synonym">Chrysanthemum cinerariifolium</name>
    <dbReference type="NCBI Taxonomy" id="118510"/>
    <lineage>
        <taxon>Eukaryota</taxon>
        <taxon>Viridiplantae</taxon>
        <taxon>Streptophyta</taxon>
        <taxon>Embryophyta</taxon>
        <taxon>Tracheophyta</taxon>
        <taxon>Spermatophyta</taxon>
        <taxon>Magnoliopsida</taxon>
        <taxon>eudicotyledons</taxon>
        <taxon>Gunneridae</taxon>
        <taxon>Pentapetalae</taxon>
        <taxon>asterids</taxon>
        <taxon>campanulids</taxon>
        <taxon>Asterales</taxon>
        <taxon>Asteraceae</taxon>
        <taxon>Asteroideae</taxon>
        <taxon>Anthemideae</taxon>
        <taxon>Anthemidinae</taxon>
        <taxon>Tanacetum</taxon>
    </lineage>
</organism>
<name>A0A699IG01_TANCI</name>
<sequence>TTVASVGGEELPLITSFGEKYEWWFSETLFLPPRYFYYLPDTFVDSLNIFVYQTLLLSLELIVKMLELKNVLTASQVINFGHLELPDTFVDSLNIFVYQVQFLLSTYLLSYVAFVTGTDSEDARIEERVDSLTGAATLRLPDS</sequence>
<accession>A0A699IG01</accession>
<evidence type="ECO:0000313" key="1">
    <source>
        <dbReference type="EMBL" id="GEZ56908.1"/>
    </source>
</evidence>
<dbReference type="AlphaFoldDB" id="A0A699IG01"/>
<comment type="caution">
    <text evidence="1">The sequence shown here is derived from an EMBL/GenBank/DDBJ whole genome shotgun (WGS) entry which is preliminary data.</text>
</comment>
<feature type="non-terminal residue" evidence="1">
    <location>
        <position position="1"/>
    </location>
</feature>
<proteinExistence type="predicted"/>
<gene>
    <name evidence="1" type="ORF">Tci_528881</name>
</gene>
<dbReference type="EMBL" id="BKCJ010294992">
    <property type="protein sequence ID" value="GEZ56908.1"/>
    <property type="molecule type" value="Genomic_DNA"/>
</dbReference>
<reference evidence="1" key="1">
    <citation type="journal article" date="2019" name="Sci. Rep.">
        <title>Draft genome of Tanacetum cinerariifolium, the natural source of mosquito coil.</title>
        <authorList>
            <person name="Yamashiro T."/>
            <person name="Shiraishi A."/>
            <person name="Satake H."/>
            <person name="Nakayama K."/>
        </authorList>
    </citation>
    <scope>NUCLEOTIDE SEQUENCE</scope>
</reference>
<protein>
    <submittedName>
        <fullName evidence="1">Mannosyl-oligosaccharide glucosidase GCS1-like</fullName>
    </submittedName>
</protein>